<accession>D5BYL9</accession>
<dbReference type="AlphaFoldDB" id="D5BYL9"/>
<feature type="transmembrane region" description="Helical" evidence="1">
    <location>
        <begin position="26"/>
        <end position="51"/>
    </location>
</feature>
<evidence type="ECO:0000313" key="3">
    <source>
        <dbReference type="Proteomes" id="UP000001844"/>
    </source>
</evidence>
<sequence>MEVVTLEDTIMVIITVPIMAITTVPVIVMVSVFIIGTGITLVAITVLDTIINFPHRRRQ</sequence>
<dbReference type="Proteomes" id="UP000001844">
    <property type="component" value="Chromosome"/>
</dbReference>
<dbReference type="KEGG" id="nhl:Nhal_2946"/>
<dbReference type="RefSeq" id="WP_013033857.1">
    <property type="nucleotide sequence ID" value="NC_013960.1"/>
</dbReference>
<dbReference type="HOGENOM" id="CLU_2955894_0_0_6"/>
<name>D5BYL9_NITHN</name>
<keyword evidence="3" id="KW-1185">Reference proteome</keyword>
<protein>
    <submittedName>
        <fullName evidence="2">Uncharacterized protein</fullName>
    </submittedName>
</protein>
<proteinExistence type="predicted"/>
<organism evidence="2 3">
    <name type="scientific">Nitrosococcus halophilus (strain Nc4)</name>
    <dbReference type="NCBI Taxonomy" id="472759"/>
    <lineage>
        <taxon>Bacteria</taxon>
        <taxon>Pseudomonadati</taxon>
        <taxon>Pseudomonadota</taxon>
        <taxon>Gammaproteobacteria</taxon>
        <taxon>Chromatiales</taxon>
        <taxon>Chromatiaceae</taxon>
        <taxon>Nitrosococcus</taxon>
    </lineage>
</organism>
<dbReference type="EMBL" id="CP001798">
    <property type="protein sequence ID" value="ADE16007.1"/>
    <property type="molecule type" value="Genomic_DNA"/>
</dbReference>
<evidence type="ECO:0000256" key="1">
    <source>
        <dbReference type="SAM" id="Phobius"/>
    </source>
</evidence>
<gene>
    <name evidence="2" type="ordered locus">Nhal_2946</name>
</gene>
<keyword evidence="1" id="KW-0812">Transmembrane</keyword>
<keyword evidence="1" id="KW-1133">Transmembrane helix</keyword>
<reference evidence="3" key="1">
    <citation type="submission" date="2010-04" db="EMBL/GenBank/DDBJ databases">
        <title>Complete genome sequence of Nitrosococcus halophilus Nc4, a salt-adapted, aerobic obligate ammonia-oxidizing sulfur purple bacterium.</title>
        <authorList>
            <consortium name="US DOE Joint Genome Institute"/>
            <person name="Campbell M.A."/>
            <person name="Malfatti S.A."/>
            <person name="Chain P.S.G."/>
            <person name="Heidelberg J.F."/>
            <person name="Ward B.B."/>
            <person name="Klotz M.G."/>
        </authorList>
    </citation>
    <scope>NUCLEOTIDE SEQUENCE [LARGE SCALE GENOMIC DNA]</scope>
    <source>
        <strain evidence="3">Nc4</strain>
    </source>
</reference>
<keyword evidence="1" id="KW-0472">Membrane</keyword>
<evidence type="ECO:0000313" key="2">
    <source>
        <dbReference type="EMBL" id="ADE16007.1"/>
    </source>
</evidence>